<dbReference type="Proteomes" id="UP000053201">
    <property type="component" value="Unassembled WGS sequence"/>
</dbReference>
<evidence type="ECO:0008006" key="4">
    <source>
        <dbReference type="Google" id="ProtNLM"/>
    </source>
</evidence>
<feature type="region of interest" description="Disordered" evidence="1">
    <location>
        <begin position="1"/>
        <end position="92"/>
    </location>
</feature>
<evidence type="ECO:0000256" key="1">
    <source>
        <dbReference type="SAM" id="MobiDB-lite"/>
    </source>
</evidence>
<accession>A0A0L0HK33</accession>
<dbReference type="InParanoid" id="A0A0L0HK33"/>
<feature type="compositionally biased region" description="Basic and acidic residues" evidence="1">
    <location>
        <begin position="132"/>
        <end position="154"/>
    </location>
</feature>
<dbReference type="AlphaFoldDB" id="A0A0L0HK33"/>
<evidence type="ECO:0000313" key="2">
    <source>
        <dbReference type="EMBL" id="KND01245.1"/>
    </source>
</evidence>
<dbReference type="OrthoDB" id="10394375at2759"/>
<feature type="region of interest" description="Disordered" evidence="1">
    <location>
        <begin position="113"/>
        <end position="185"/>
    </location>
</feature>
<evidence type="ECO:0000313" key="3">
    <source>
        <dbReference type="Proteomes" id="UP000053201"/>
    </source>
</evidence>
<dbReference type="RefSeq" id="XP_016609284.1">
    <property type="nucleotide sequence ID" value="XM_016752577.1"/>
</dbReference>
<organism evidence="2 3">
    <name type="scientific">Spizellomyces punctatus (strain DAOM BR117)</name>
    <dbReference type="NCBI Taxonomy" id="645134"/>
    <lineage>
        <taxon>Eukaryota</taxon>
        <taxon>Fungi</taxon>
        <taxon>Fungi incertae sedis</taxon>
        <taxon>Chytridiomycota</taxon>
        <taxon>Chytridiomycota incertae sedis</taxon>
        <taxon>Chytridiomycetes</taxon>
        <taxon>Spizellomycetales</taxon>
        <taxon>Spizellomycetaceae</taxon>
        <taxon>Spizellomyces</taxon>
    </lineage>
</organism>
<dbReference type="VEuPathDB" id="FungiDB:SPPG_04336"/>
<dbReference type="EMBL" id="KQ257455">
    <property type="protein sequence ID" value="KND01245.1"/>
    <property type="molecule type" value="Genomic_DNA"/>
</dbReference>
<keyword evidence="3" id="KW-1185">Reference proteome</keyword>
<gene>
    <name evidence="2" type="ORF">SPPG_04336</name>
</gene>
<proteinExistence type="predicted"/>
<feature type="compositionally biased region" description="Basic residues" evidence="1">
    <location>
        <begin position="116"/>
        <end position="131"/>
    </location>
</feature>
<protein>
    <recommendedName>
        <fullName evidence="4">60S ribosomal subunit assembly/export protein LOC1</fullName>
    </recommendedName>
</protein>
<sequence length="185" mass="20157">MKPKNPARRNVPLKPQIPGKTIKKSAGSGGRRTTKPKAVSNEIPKTLTTSAAAPAAAPAPTPTPTSASTAVSDEATLASIPTTSRKKGKKFPTQSHLLSLIDAISTQQDQVITNKLARHHANAARNSVKQKKTQDKKREKRAEIEVIKKQLRMEKGKKKKRKSKEEPEQDSESGGKPKKRVTFDL</sequence>
<name>A0A0L0HK33_SPIPD</name>
<dbReference type="GeneID" id="27687791"/>
<feature type="compositionally biased region" description="Basic residues" evidence="1">
    <location>
        <begin position="176"/>
        <end position="185"/>
    </location>
</feature>
<reference evidence="2 3" key="1">
    <citation type="submission" date="2009-08" db="EMBL/GenBank/DDBJ databases">
        <title>The Genome Sequence of Spizellomyces punctatus strain DAOM BR117.</title>
        <authorList>
            <consortium name="The Broad Institute Genome Sequencing Platform"/>
            <person name="Russ C."/>
            <person name="Cuomo C."/>
            <person name="Shea T."/>
            <person name="Young S.K."/>
            <person name="Zeng Q."/>
            <person name="Koehrsen M."/>
            <person name="Haas B."/>
            <person name="Borodovsky M."/>
            <person name="Guigo R."/>
            <person name="Alvarado L."/>
            <person name="Berlin A."/>
            <person name="Bochicchio J."/>
            <person name="Borenstein D."/>
            <person name="Chapman S."/>
            <person name="Chen Z."/>
            <person name="Engels R."/>
            <person name="Freedman E."/>
            <person name="Gellesch M."/>
            <person name="Goldberg J."/>
            <person name="Griggs A."/>
            <person name="Gujja S."/>
            <person name="Heiman D."/>
            <person name="Hepburn T."/>
            <person name="Howarth C."/>
            <person name="Jen D."/>
            <person name="Larson L."/>
            <person name="Lewis B."/>
            <person name="Mehta T."/>
            <person name="Park D."/>
            <person name="Pearson M."/>
            <person name="Roberts A."/>
            <person name="Saif S."/>
            <person name="Shenoy N."/>
            <person name="Sisk P."/>
            <person name="Stolte C."/>
            <person name="Sykes S."/>
            <person name="Thomson T."/>
            <person name="Walk T."/>
            <person name="White J."/>
            <person name="Yandava C."/>
            <person name="Burger G."/>
            <person name="Gray M.W."/>
            <person name="Holland P.W.H."/>
            <person name="King N."/>
            <person name="Lang F.B.F."/>
            <person name="Roger A.J."/>
            <person name="Ruiz-Trillo I."/>
            <person name="Lander E."/>
            <person name="Nusbaum C."/>
        </authorList>
    </citation>
    <scope>NUCLEOTIDE SEQUENCE [LARGE SCALE GENOMIC DNA]</scope>
    <source>
        <strain evidence="2 3">DAOM BR117</strain>
    </source>
</reference>